<dbReference type="KEGG" id="soe:110798159"/>
<protein>
    <submittedName>
        <fullName evidence="3">Uncharacterized protein isoform X1</fullName>
    </submittedName>
</protein>
<name>A0A9R0J0D6_SPIOL</name>
<dbReference type="Proteomes" id="UP000813463">
    <property type="component" value="Chromosome 4"/>
</dbReference>
<feature type="chain" id="PRO_5040209858" evidence="1">
    <location>
        <begin position="26"/>
        <end position="342"/>
    </location>
</feature>
<keyword evidence="1" id="KW-0732">Signal</keyword>
<proteinExistence type="predicted"/>
<reference evidence="2" key="1">
    <citation type="journal article" date="2021" name="Nat. Commun.">
        <title>Genomic analyses provide insights into spinach domestication and the genetic basis of agronomic traits.</title>
        <authorList>
            <person name="Cai X."/>
            <person name="Sun X."/>
            <person name="Xu C."/>
            <person name="Sun H."/>
            <person name="Wang X."/>
            <person name="Ge C."/>
            <person name="Zhang Z."/>
            <person name="Wang Q."/>
            <person name="Fei Z."/>
            <person name="Jiao C."/>
            <person name="Wang Q."/>
        </authorList>
    </citation>
    <scope>NUCLEOTIDE SEQUENCE [LARGE SCALE GENOMIC DNA]</scope>
    <source>
        <strain evidence="2">cv. Varoflay</strain>
    </source>
</reference>
<reference evidence="3" key="2">
    <citation type="submission" date="2025-08" db="UniProtKB">
        <authorList>
            <consortium name="RefSeq"/>
        </authorList>
    </citation>
    <scope>IDENTIFICATION</scope>
    <source>
        <tissue evidence="3">Leaf</tissue>
    </source>
</reference>
<dbReference type="RefSeq" id="XP_021859017.1">
    <property type="nucleotide sequence ID" value="XM_022003325.2"/>
</dbReference>
<dbReference type="PANTHER" id="PTHR35759">
    <property type="entry name" value="BNAA09G03860D PROTEIN"/>
    <property type="match status" value="1"/>
</dbReference>
<feature type="signal peptide" evidence="1">
    <location>
        <begin position="1"/>
        <end position="25"/>
    </location>
</feature>
<dbReference type="AlphaFoldDB" id="A0A9R0J0D6"/>
<evidence type="ECO:0000256" key="1">
    <source>
        <dbReference type="SAM" id="SignalP"/>
    </source>
</evidence>
<gene>
    <name evidence="3" type="primary">LOC110798159</name>
</gene>
<dbReference type="OrthoDB" id="407127at2759"/>
<sequence length="342" mass="38267">MRYLSLSSSIKVALLFSLSFTATSTSSPSLFFSNPKPYFPFSLSSRHLHKATAADLLSLLGPEDQASNVDPIEAKQLRSCLKFLVPFNLTSIEDDVVSVKRRSMVGVIGQRREIEEDELIRWPPSSVLDLARLSFDYGGDPGVIHHALDPTIIPVPDVEGSKKSRCELTRTPYGWHFINDELNAYLVFLFEMIASRGPSVGLNVSLNRYDFFHGHLFLAKDTGRLGILFHAKEYPAYDKKVFPFNMGYCQRGSDLAYDSTMNLRNILWLAPMPSSSSDAWVAPGVLVVLDSRPDGIIYRDLIPDYVQIARTLYEDDFGEVAVDVNYLNVGGTSSPNYELFVC</sequence>
<dbReference type="PANTHER" id="PTHR35759:SF1">
    <property type="entry name" value="OS07G0673000 PROTEIN"/>
    <property type="match status" value="1"/>
</dbReference>
<evidence type="ECO:0000313" key="2">
    <source>
        <dbReference type="Proteomes" id="UP000813463"/>
    </source>
</evidence>
<organism evidence="2 3">
    <name type="scientific">Spinacia oleracea</name>
    <name type="common">Spinach</name>
    <dbReference type="NCBI Taxonomy" id="3562"/>
    <lineage>
        <taxon>Eukaryota</taxon>
        <taxon>Viridiplantae</taxon>
        <taxon>Streptophyta</taxon>
        <taxon>Embryophyta</taxon>
        <taxon>Tracheophyta</taxon>
        <taxon>Spermatophyta</taxon>
        <taxon>Magnoliopsida</taxon>
        <taxon>eudicotyledons</taxon>
        <taxon>Gunneridae</taxon>
        <taxon>Pentapetalae</taxon>
        <taxon>Caryophyllales</taxon>
        <taxon>Chenopodiaceae</taxon>
        <taxon>Chenopodioideae</taxon>
        <taxon>Anserineae</taxon>
        <taxon>Spinacia</taxon>
    </lineage>
</organism>
<dbReference type="GeneID" id="110798159"/>
<evidence type="ECO:0000313" key="3">
    <source>
        <dbReference type="RefSeq" id="XP_021859017.1"/>
    </source>
</evidence>
<accession>A0A9R0J0D6</accession>
<keyword evidence="2" id="KW-1185">Reference proteome</keyword>